<comment type="caution">
    <text evidence="4">The sequence shown here is derived from an EMBL/GenBank/DDBJ whole genome shotgun (WGS) entry which is preliminary data.</text>
</comment>
<dbReference type="PROSITE" id="PS51186">
    <property type="entry name" value="GNAT"/>
    <property type="match status" value="1"/>
</dbReference>
<dbReference type="GeneID" id="79268518"/>
<evidence type="ECO:0000259" key="3">
    <source>
        <dbReference type="PROSITE" id="PS51186"/>
    </source>
</evidence>
<evidence type="ECO:0000256" key="1">
    <source>
        <dbReference type="ARBA" id="ARBA00022679"/>
    </source>
</evidence>
<proteinExistence type="predicted"/>
<sequence length="251" mass="27808">MDLRDATTEDVDGIRETALASLTASYGHALSEDLLADAVETWYDAEEVAENLTGEDAVFVVAVEDGDVVGFVQSYLSRRREPVGELDWLHVHPDHRGKGIGDDLLHRAETELLELGAERIEGRVLDANEAGAEFYEGEGFTDIGERRVEIGGEPFVEHVFARFPAGGGEQVLTEARVMEDGQQVYVAYDEADRASIAPFYATYDDRERTERMGYICGNCGSFHVTVDTMDRVQCADCGNKRKASRWDAAYL</sequence>
<dbReference type="PANTHER" id="PTHR43877:SF2">
    <property type="entry name" value="AMINOALKYLPHOSPHONATE N-ACETYLTRANSFERASE-RELATED"/>
    <property type="match status" value="1"/>
</dbReference>
<keyword evidence="5" id="KW-1185">Reference proteome</keyword>
<dbReference type="AlphaFoldDB" id="A0ABD5WYQ6"/>
<dbReference type="InterPro" id="IPR043854">
    <property type="entry name" value="DUF5816"/>
</dbReference>
<dbReference type="RefSeq" id="WP_276237941.1">
    <property type="nucleotide sequence ID" value="NZ_CP119989.1"/>
</dbReference>
<dbReference type="InterPro" id="IPR000182">
    <property type="entry name" value="GNAT_dom"/>
</dbReference>
<dbReference type="EMBL" id="JBHTAG010000003">
    <property type="protein sequence ID" value="MFC7097568.1"/>
    <property type="molecule type" value="Genomic_DNA"/>
</dbReference>
<evidence type="ECO:0000256" key="2">
    <source>
        <dbReference type="ARBA" id="ARBA00023315"/>
    </source>
</evidence>
<reference evidence="4 5" key="1">
    <citation type="journal article" date="2019" name="Int. J. Syst. Evol. Microbiol.">
        <title>The Global Catalogue of Microorganisms (GCM) 10K type strain sequencing project: providing services to taxonomists for standard genome sequencing and annotation.</title>
        <authorList>
            <consortium name="The Broad Institute Genomics Platform"/>
            <consortium name="The Broad Institute Genome Sequencing Center for Infectious Disease"/>
            <person name="Wu L."/>
            <person name="Ma J."/>
        </authorList>
    </citation>
    <scope>NUCLEOTIDE SEQUENCE [LARGE SCALE GENOMIC DNA]</scope>
    <source>
        <strain evidence="4 5">DT55</strain>
    </source>
</reference>
<organism evidence="4 5">
    <name type="scientific">Halobaculum marinum</name>
    <dbReference type="NCBI Taxonomy" id="3031996"/>
    <lineage>
        <taxon>Archaea</taxon>
        <taxon>Methanobacteriati</taxon>
        <taxon>Methanobacteriota</taxon>
        <taxon>Stenosarchaea group</taxon>
        <taxon>Halobacteria</taxon>
        <taxon>Halobacteriales</taxon>
        <taxon>Haloferacaceae</taxon>
        <taxon>Halobaculum</taxon>
    </lineage>
</organism>
<keyword evidence="2 4" id="KW-0012">Acyltransferase</keyword>
<dbReference type="EC" id="2.3.1.-" evidence="4"/>
<name>A0ABD5WYQ6_9EURY</name>
<feature type="domain" description="N-acetyltransferase" evidence="3">
    <location>
        <begin position="1"/>
        <end position="166"/>
    </location>
</feature>
<dbReference type="Gene3D" id="2.20.28.30">
    <property type="entry name" value="RNA polymerase ii, chain L"/>
    <property type="match status" value="1"/>
</dbReference>
<dbReference type="InterPro" id="IPR016181">
    <property type="entry name" value="Acyl_CoA_acyltransferase"/>
</dbReference>
<evidence type="ECO:0000313" key="5">
    <source>
        <dbReference type="Proteomes" id="UP001596388"/>
    </source>
</evidence>
<protein>
    <submittedName>
        <fullName evidence="4">GNAT family N-acetyltransferase</fullName>
        <ecNumber evidence="4">2.3.1.-</ecNumber>
    </submittedName>
</protein>
<dbReference type="Proteomes" id="UP001596388">
    <property type="component" value="Unassembled WGS sequence"/>
</dbReference>
<dbReference type="SUPFAM" id="SSF55729">
    <property type="entry name" value="Acyl-CoA N-acyltransferases (Nat)"/>
    <property type="match status" value="1"/>
</dbReference>
<keyword evidence="1 4" id="KW-0808">Transferase</keyword>
<dbReference type="InterPro" id="IPR050832">
    <property type="entry name" value="Bact_Acetyltransf"/>
</dbReference>
<dbReference type="CDD" id="cd04301">
    <property type="entry name" value="NAT_SF"/>
    <property type="match status" value="1"/>
</dbReference>
<dbReference type="Pfam" id="PF00583">
    <property type="entry name" value="Acetyltransf_1"/>
    <property type="match status" value="1"/>
</dbReference>
<dbReference type="PANTHER" id="PTHR43877">
    <property type="entry name" value="AMINOALKYLPHOSPHONATE N-ACETYLTRANSFERASE-RELATED-RELATED"/>
    <property type="match status" value="1"/>
</dbReference>
<gene>
    <name evidence="4" type="ORF">ACFQKD_09655</name>
</gene>
<evidence type="ECO:0000313" key="4">
    <source>
        <dbReference type="EMBL" id="MFC7097568.1"/>
    </source>
</evidence>
<dbReference type="Gene3D" id="3.40.630.30">
    <property type="match status" value="1"/>
</dbReference>
<dbReference type="GO" id="GO:0016746">
    <property type="term" value="F:acyltransferase activity"/>
    <property type="evidence" value="ECO:0007669"/>
    <property type="project" value="UniProtKB-KW"/>
</dbReference>
<dbReference type="Pfam" id="PF19133">
    <property type="entry name" value="DUF5816"/>
    <property type="match status" value="1"/>
</dbReference>
<accession>A0ABD5WYQ6</accession>